<dbReference type="InterPro" id="IPR035421">
    <property type="entry name" value="Terminase_6C"/>
</dbReference>
<evidence type="ECO:0000256" key="1">
    <source>
        <dbReference type="ARBA" id="ARBA00022612"/>
    </source>
</evidence>
<protein>
    <submittedName>
        <fullName evidence="3">Terminase family protein</fullName>
    </submittedName>
</protein>
<dbReference type="Gene3D" id="3.30.420.240">
    <property type="match status" value="1"/>
</dbReference>
<organism evidence="3 4">
    <name type="scientific">Temperatibacter marinus</name>
    <dbReference type="NCBI Taxonomy" id="1456591"/>
    <lineage>
        <taxon>Bacteria</taxon>
        <taxon>Pseudomonadati</taxon>
        <taxon>Pseudomonadota</taxon>
        <taxon>Alphaproteobacteria</taxon>
        <taxon>Kordiimonadales</taxon>
        <taxon>Temperatibacteraceae</taxon>
        <taxon>Temperatibacter</taxon>
    </lineage>
</organism>
<evidence type="ECO:0000313" key="4">
    <source>
        <dbReference type="Proteomes" id="UP001268683"/>
    </source>
</evidence>
<reference evidence="3" key="1">
    <citation type="submission" date="2023-04" db="EMBL/GenBank/DDBJ databases">
        <title>Complete genome sequence of Temperatibacter marinus.</title>
        <authorList>
            <person name="Rong J.-C."/>
            <person name="Yi M.-L."/>
            <person name="Zhao Q."/>
        </authorList>
    </citation>
    <scope>NUCLEOTIDE SEQUENCE</scope>
    <source>
        <strain evidence="3">NBRC 110045</strain>
    </source>
</reference>
<dbReference type="Pfam" id="PF17289">
    <property type="entry name" value="Terminase_6C"/>
    <property type="match status" value="1"/>
</dbReference>
<dbReference type="AlphaFoldDB" id="A0AA52H8E5"/>
<sequence length="434" mass="48783">MRLLSANSFRKLPKPTIEEAIRSLTSTETEMLRYSWAFWARNDQLAPEGEWIHWLLLAGRGFGKTRTGAEWVRYLIETGQASRIALVAPTASDARYTMVEGESGLLAISPPWFRPSYEPAKACLTWPNGAKAFLYSAEEPDRLRGPQHDAAWLDELAAWRQLDQCWDMLLFGLRLGKRPRTCITTTPRPLGLVKALLVDPDVHVTRGTTFDNLTNLAPSFQQMILSKYEGTRQGRQELYAEILEELSGALWTQGLIDRYRVDTAPLLERVAIAVDPPVSTGEGADECGCIVVGLSKKKKAYVLADETTQGLSPLEWTEKIVKTYYAYLADELIVEVNQGGDLVETLIHQVDKRVKVKPVRAFQSKLARAQPVALLYEKGQVHHVGRLEILEDQLCHYDLSANTRPQSPDRLDALVWALTSLVLETNQTLQIKSL</sequence>
<evidence type="ECO:0000259" key="2">
    <source>
        <dbReference type="Pfam" id="PF17289"/>
    </source>
</evidence>
<gene>
    <name evidence="3" type="ORF">QGN29_10855</name>
</gene>
<feature type="domain" description="Terminase large subunit gp17-like C-terminal" evidence="2">
    <location>
        <begin position="272"/>
        <end position="420"/>
    </location>
</feature>
<proteinExistence type="predicted"/>
<accession>A0AA52H8E5</accession>
<dbReference type="EMBL" id="CP123872">
    <property type="protein sequence ID" value="WND02046.1"/>
    <property type="molecule type" value="Genomic_DNA"/>
</dbReference>
<name>A0AA52H8E5_9PROT</name>
<dbReference type="KEGG" id="tmk:QGN29_10855"/>
<keyword evidence="1" id="KW-1188">Viral release from host cell</keyword>
<dbReference type="Pfam" id="PF03237">
    <property type="entry name" value="Terminase_6N"/>
    <property type="match status" value="1"/>
</dbReference>
<dbReference type="Proteomes" id="UP001268683">
    <property type="component" value="Chromosome"/>
</dbReference>
<evidence type="ECO:0000313" key="3">
    <source>
        <dbReference type="EMBL" id="WND02046.1"/>
    </source>
</evidence>
<dbReference type="Gene3D" id="3.40.50.300">
    <property type="entry name" value="P-loop containing nucleotide triphosphate hydrolases"/>
    <property type="match status" value="1"/>
</dbReference>
<keyword evidence="4" id="KW-1185">Reference proteome</keyword>
<dbReference type="InterPro" id="IPR027417">
    <property type="entry name" value="P-loop_NTPase"/>
</dbReference>
<dbReference type="RefSeq" id="WP_310797881.1">
    <property type="nucleotide sequence ID" value="NZ_CP123872.1"/>
</dbReference>